<dbReference type="EMBL" id="GBRH01272296">
    <property type="protein sequence ID" value="JAD25599.1"/>
    <property type="molecule type" value="Transcribed_RNA"/>
</dbReference>
<reference evidence="2" key="1">
    <citation type="submission" date="2014-09" db="EMBL/GenBank/DDBJ databases">
        <authorList>
            <person name="Magalhaes I.L.F."/>
            <person name="Oliveira U."/>
            <person name="Santos F.R."/>
            <person name="Vidigal T.H.D.A."/>
            <person name="Brescovit A.D."/>
            <person name="Santos A.J."/>
        </authorList>
    </citation>
    <scope>NUCLEOTIDE SEQUENCE</scope>
    <source>
        <tissue evidence="2">Shoot tissue taken approximately 20 cm above the soil surface</tissue>
    </source>
</reference>
<name>A0A0A8YGY0_ARUDO</name>
<accession>A0A0A8YGY0</accession>
<protein>
    <submittedName>
        <fullName evidence="2">Uncharacterized protein</fullName>
    </submittedName>
</protein>
<proteinExistence type="predicted"/>
<reference evidence="2" key="2">
    <citation type="journal article" date="2015" name="Data Brief">
        <title>Shoot transcriptome of the giant reed, Arundo donax.</title>
        <authorList>
            <person name="Barrero R.A."/>
            <person name="Guerrero F.D."/>
            <person name="Moolhuijzen P."/>
            <person name="Goolsby J.A."/>
            <person name="Tidwell J."/>
            <person name="Bellgard S.E."/>
            <person name="Bellgard M.I."/>
        </authorList>
    </citation>
    <scope>NUCLEOTIDE SEQUENCE</scope>
    <source>
        <tissue evidence="2">Shoot tissue taken approximately 20 cm above the soil surface</tissue>
    </source>
</reference>
<feature type="region of interest" description="Disordered" evidence="1">
    <location>
        <begin position="1"/>
        <end position="51"/>
    </location>
</feature>
<feature type="compositionally biased region" description="Basic residues" evidence="1">
    <location>
        <begin position="41"/>
        <end position="51"/>
    </location>
</feature>
<organism evidence="2">
    <name type="scientific">Arundo donax</name>
    <name type="common">Giant reed</name>
    <name type="synonym">Donax arundinaceus</name>
    <dbReference type="NCBI Taxonomy" id="35708"/>
    <lineage>
        <taxon>Eukaryota</taxon>
        <taxon>Viridiplantae</taxon>
        <taxon>Streptophyta</taxon>
        <taxon>Embryophyta</taxon>
        <taxon>Tracheophyta</taxon>
        <taxon>Spermatophyta</taxon>
        <taxon>Magnoliopsida</taxon>
        <taxon>Liliopsida</taxon>
        <taxon>Poales</taxon>
        <taxon>Poaceae</taxon>
        <taxon>PACMAD clade</taxon>
        <taxon>Arundinoideae</taxon>
        <taxon>Arundineae</taxon>
        <taxon>Arundo</taxon>
    </lineage>
</organism>
<feature type="compositionally biased region" description="Low complexity" evidence="1">
    <location>
        <begin position="23"/>
        <end position="40"/>
    </location>
</feature>
<evidence type="ECO:0000313" key="2">
    <source>
        <dbReference type="EMBL" id="JAD25599.1"/>
    </source>
</evidence>
<dbReference type="AlphaFoldDB" id="A0A0A8YGY0"/>
<evidence type="ECO:0000256" key="1">
    <source>
        <dbReference type="SAM" id="MobiDB-lite"/>
    </source>
</evidence>
<sequence>MSSGWRASPTPVASGHADGERNLSTSRLISSSLPSLPVSTARRRSRTSRGS</sequence>